<evidence type="ECO:0000256" key="3">
    <source>
        <dbReference type="ARBA" id="ARBA00005842"/>
    </source>
</evidence>
<evidence type="ECO:0000256" key="8">
    <source>
        <dbReference type="ARBA" id="ARBA00022842"/>
    </source>
</evidence>
<feature type="region of interest" description="Interaction with substrate tRNA" evidence="10">
    <location>
        <begin position="175"/>
        <end position="179"/>
    </location>
</feature>
<accession>A0A1G6WDK6</accession>
<evidence type="ECO:0000313" key="14">
    <source>
        <dbReference type="EMBL" id="SDD63165.1"/>
    </source>
</evidence>
<dbReference type="Gene3D" id="3.40.50.300">
    <property type="entry name" value="P-loop containing nucleotide triphosphate hydrolases"/>
    <property type="match status" value="1"/>
</dbReference>
<reference evidence="14 15" key="1">
    <citation type="submission" date="2016-10" db="EMBL/GenBank/DDBJ databases">
        <authorList>
            <person name="de Groot N.N."/>
        </authorList>
    </citation>
    <scope>NUCLEOTIDE SEQUENCE [LARGE SCALE GENOMIC DNA]</scope>
    <source>
        <strain evidence="14 15">47C3B</strain>
    </source>
</reference>
<evidence type="ECO:0000256" key="11">
    <source>
        <dbReference type="RuleBase" id="RU003783"/>
    </source>
</evidence>
<dbReference type="Proteomes" id="UP000199072">
    <property type="component" value="Unassembled WGS sequence"/>
</dbReference>
<evidence type="ECO:0000256" key="6">
    <source>
        <dbReference type="ARBA" id="ARBA00022741"/>
    </source>
</evidence>
<dbReference type="AlphaFoldDB" id="A0A1G6WDK6"/>
<comment type="caution">
    <text evidence="10">Lacks conserved residue(s) required for the propagation of feature annotation.</text>
</comment>
<evidence type="ECO:0000256" key="1">
    <source>
        <dbReference type="ARBA" id="ARBA00001946"/>
    </source>
</evidence>
<evidence type="ECO:0000256" key="9">
    <source>
        <dbReference type="ARBA" id="ARBA00049563"/>
    </source>
</evidence>
<dbReference type="SUPFAM" id="SSF52540">
    <property type="entry name" value="P-loop containing nucleoside triphosphate hydrolases"/>
    <property type="match status" value="2"/>
</dbReference>
<protein>
    <recommendedName>
        <fullName evidence="10">tRNA dimethylallyltransferase</fullName>
        <ecNumber evidence="10">2.5.1.75</ecNumber>
    </recommendedName>
    <alternativeName>
        <fullName evidence="10">Dimethylallyl diphosphate:tRNA dimethylallyltransferase</fullName>
        <shortName evidence="10">DMAPP:tRNA dimethylallyltransferase</shortName>
        <shortName evidence="10">DMATase</shortName>
    </alternativeName>
    <alternativeName>
        <fullName evidence="10">Isopentenyl-diphosphate:tRNA isopentenyltransferase</fullName>
        <shortName evidence="10">IPP transferase</shortName>
        <shortName evidence="10">IPPT</shortName>
        <shortName evidence="10">IPTase</shortName>
    </alternativeName>
</protein>
<dbReference type="InterPro" id="IPR018022">
    <property type="entry name" value="IPT"/>
</dbReference>
<comment type="function">
    <text evidence="2 10 12">Catalyzes the transfer of a dimethylallyl group onto the adenine at position 37 in tRNAs that read codons beginning with uridine, leading to the formation of N6-(dimethylallyl)adenosine (i(6)A).</text>
</comment>
<feature type="site" description="Interaction with substrate tRNA" evidence="10">
    <location>
        <position position="139"/>
    </location>
</feature>
<feature type="binding site" evidence="10">
    <location>
        <begin position="28"/>
        <end position="33"/>
    </location>
    <ligand>
        <name>substrate</name>
    </ligand>
</feature>
<dbReference type="PANTHER" id="PTHR11088:SF60">
    <property type="entry name" value="TRNA DIMETHYLALLYLTRANSFERASE"/>
    <property type="match status" value="1"/>
</dbReference>
<keyword evidence="4 10" id="KW-0808">Transferase</keyword>
<dbReference type="Pfam" id="PF01715">
    <property type="entry name" value="IPPT"/>
    <property type="match status" value="1"/>
</dbReference>
<dbReference type="STRING" id="1391627.SAMN05216464_102122"/>
<gene>
    <name evidence="10" type="primary">miaA</name>
    <name evidence="14" type="ORF">SAMN05216464_102122</name>
</gene>
<comment type="similarity">
    <text evidence="3 10 13">Belongs to the IPP transferase family.</text>
</comment>
<name>A0A1G6WDK6_9SPHI</name>
<keyword evidence="7 10" id="KW-0067">ATP-binding</keyword>
<feature type="site" description="Interaction with substrate tRNA" evidence="10">
    <location>
        <position position="117"/>
    </location>
</feature>
<dbReference type="GO" id="GO:0052381">
    <property type="term" value="F:tRNA dimethylallyltransferase activity"/>
    <property type="evidence" value="ECO:0007669"/>
    <property type="project" value="UniProtKB-UniRule"/>
</dbReference>
<dbReference type="Gene3D" id="1.10.20.140">
    <property type="match status" value="1"/>
</dbReference>
<keyword evidence="15" id="KW-1185">Reference proteome</keyword>
<evidence type="ECO:0000256" key="10">
    <source>
        <dbReference type="HAMAP-Rule" id="MF_00185"/>
    </source>
</evidence>
<dbReference type="GO" id="GO:0005524">
    <property type="term" value="F:ATP binding"/>
    <property type="evidence" value="ECO:0007669"/>
    <property type="project" value="UniProtKB-UniRule"/>
</dbReference>
<keyword evidence="5 10" id="KW-0819">tRNA processing</keyword>
<dbReference type="EMBL" id="FNAI01000002">
    <property type="protein sequence ID" value="SDD63165.1"/>
    <property type="molecule type" value="Genomic_DNA"/>
</dbReference>
<comment type="subunit">
    <text evidence="10">Monomer.</text>
</comment>
<sequence>MDQASAMIYEPLTMNLQTKTLIVVAGPTAVGKTAAAIELAKHYNTVVVSADSRQFFREMGIGTAKPNADELAQVKHYFIDSHSITEPFSVGDFEKQGLALLDELFKTHDKVVLAGGSGLYIKAICEGFDELPTADPAIREKLNLELEEKGIAYLQEKLKLADPVYYNEVDLGNPQRIIRALEVFESSGKPISFYRQATVNKRPFNIIKLALNMPREALYNRINQRVDIMLQQGLLAEVKAMLPYRHLNALNTVGYTEIFDYMDGNTSLEKAIEMIKQNTRRFAKRQLTWFRKDQSFIWFDARDIDLIGQMVKVVEER</sequence>
<evidence type="ECO:0000256" key="13">
    <source>
        <dbReference type="RuleBase" id="RU003785"/>
    </source>
</evidence>
<organism evidence="14 15">
    <name type="scientific">Mucilaginibacter pineti</name>
    <dbReference type="NCBI Taxonomy" id="1391627"/>
    <lineage>
        <taxon>Bacteria</taxon>
        <taxon>Pseudomonadati</taxon>
        <taxon>Bacteroidota</taxon>
        <taxon>Sphingobacteriia</taxon>
        <taxon>Sphingobacteriales</taxon>
        <taxon>Sphingobacteriaceae</taxon>
        <taxon>Mucilaginibacter</taxon>
    </lineage>
</organism>
<evidence type="ECO:0000256" key="7">
    <source>
        <dbReference type="ARBA" id="ARBA00022840"/>
    </source>
</evidence>
<dbReference type="InterPro" id="IPR039657">
    <property type="entry name" value="Dimethylallyltransferase"/>
</dbReference>
<proteinExistence type="inferred from homology"/>
<dbReference type="PANTHER" id="PTHR11088">
    <property type="entry name" value="TRNA DIMETHYLALLYLTRANSFERASE"/>
    <property type="match status" value="1"/>
</dbReference>
<feature type="binding site" evidence="10">
    <location>
        <begin position="26"/>
        <end position="33"/>
    </location>
    <ligand>
        <name>ATP</name>
        <dbReference type="ChEBI" id="CHEBI:30616"/>
    </ligand>
</feature>
<evidence type="ECO:0000313" key="15">
    <source>
        <dbReference type="Proteomes" id="UP000199072"/>
    </source>
</evidence>
<evidence type="ECO:0000256" key="4">
    <source>
        <dbReference type="ARBA" id="ARBA00022679"/>
    </source>
</evidence>
<evidence type="ECO:0000256" key="12">
    <source>
        <dbReference type="RuleBase" id="RU003784"/>
    </source>
</evidence>
<comment type="cofactor">
    <cofactor evidence="1 10">
        <name>Mg(2+)</name>
        <dbReference type="ChEBI" id="CHEBI:18420"/>
    </cofactor>
</comment>
<dbReference type="HAMAP" id="MF_00185">
    <property type="entry name" value="IPP_trans"/>
    <property type="match status" value="1"/>
</dbReference>
<keyword evidence="8 10" id="KW-0460">Magnesium</keyword>
<evidence type="ECO:0000256" key="5">
    <source>
        <dbReference type="ARBA" id="ARBA00022694"/>
    </source>
</evidence>
<dbReference type="GO" id="GO:0006400">
    <property type="term" value="P:tRNA modification"/>
    <property type="evidence" value="ECO:0007669"/>
    <property type="project" value="TreeGrafter"/>
</dbReference>
<feature type="region of interest" description="Interaction with substrate tRNA" evidence="10">
    <location>
        <begin position="51"/>
        <end position="54"/>
    </location>
</feature>
<dbReference type="InterPro" id="IPR027417">
    <property type="entry name" value="P-loop_NTPase"/>
</dbReference>
<evidence type="ECO:0000256" key="2">
    <source>
        <dbReference type="ARBA" id="ARBA00003213"/>
    </source>
</evidence>
<dbReference type="EC" id="2.5.1.75" evidence="10"/>
<keyword evidence="6 10" id="KW-0547">Nucleotide-binding</keyword>
<dbReference type="NCBIfam" id="TIGR00174">
    <property type="entry name" value="miaA"/>
    <property type="match status" value="1"/>
</dbReference>
<comment type="catalytic activity">
    <reaction evidence="9 10 11">
        <text>adenosine(37) in tRNA + dimethylallyl diphosphate = N(6)-dimethylallyladenosine(37) in tRNA + diphosphate</text>
        <dbReference type="Rhea" id="RHEA:26482"/>
        <dbReference type="Rhea" id="RHEA-COMP:10162"/>
        <dbReference type="Rhea" id="RHEA-COMP:10375"/>
        <dbReference type="ChEBI" id="CHEBI:33019"/>
        <dbReference type="ChEBI" id="CHEBI:57623"/>
        <dbReference type="ChEBI" id="CHEBI:74411"/>
        <dbReference type="ChEBI" id="CHEBI:74415"/>
        <dbReference type="EC" id="2.5.1.75"/>
    </reaction>
</comment>